<keyword evidence="2" id="KW-1185">Reference proteome</keyword>
<reference evidence="2" key="1">
    <citation type="journal article" date="2019" name="Int. J. Syst. Evol. Microbiol.">
        <title>The Global Catalogue of Microorganisms (GCM) 10K type strain sequencing project: providing services to taxonomists for standard genome sequencing and annotation.</title>
        <authorList>
            <consortium name="The Broad Institute Genomics Platform"/>
            <consortium name="The Broad Institute Genome Sequencing Center for Infectious Disease"/>
            <person name="Wu L."/>
            <person name="Ma J."/>
        </authorList>
    </citation>
    <scope>NUCLEOTIDE SEQUENCE [LARGE SCALE GENOMIC DNA]</scope>
    <source>
        <strain evidence="2">CCUG 57263</strain>
    </source>
</reference>
<proteinExistence type="predicted"/>
<organism evidence="1 2">
    <name type="scientific">Paenibacillus residui</name>
    <dbReference type="NCBI Taxonomy" id="629724"/>
    <lineage>
        <taxon>Bacteria</taxon>
        <taxon>Bacillati</taxon>
        <taxon>Bacillota</taxon>
        <taxon>Bacilli</taxon>
        <taxon>Bacillales</taxon>
        <taxon>Paenibacillaceae</taxon>
        <taxon>Paenibacillus</taxon>
    </lineage>
</organism>
<gene>
    <name evidence="1" type="ORF">ACFQ03_05050</name>
</gene>
<dbReference type="RefSeq" id="WP_379286524.1">
    <property type="nucleotide sequence ID" value="NZ_JBHTIU010000013.1"/>
</dbReference>
<name>A0ABW3D7M7_9BACL</name>
<dbReference type="EMBL" id="JBHTIU010000013">
    <property type="protein sequence ID" value="MFD0868506.1"/>
    <property type="molecule type" value="Genomic_DNA"/>
</dbReference>
<sequence length="102" mass="12086">MYQLLGRNEMEYLESGYPKEAIEFSANTPRVEIFNGYLDIPDGYNPADAYRFMEEEIAKFIYGKRSISEYDDFLEKLLTTFKYQLMLDSAEKQLKELEIIKN</sequence>
<evidence type="ECO:0000313" key="2">
    <source>
        <dbReference type="Proteomes" id="UP001597120"/>
    </source>
</evidence>
<evidence type="ECO:0000313" key="1">
    <source>
        <dbReference type="EMBL" id="MFD0868506.1"/>
    </source>
</evidence>
<protein>
    <submittedName>
        <fullName evidence="1">Uncharacterized protein</fullName>
    </submittedName>
</protein>
<comment type="caution">
    <text evidence="1">The sequence shown here is derived from an EMBL/GenBank/DDBJ whole genome shotgun (WGS) entry which is preliminary data.</text>
</comment>
<accession>A0ABW3D7M7</accession>
<dbReference type="Proteomes" id="UP001597120">
    <property type="component" value="Unassembled WGS sequence"/>
</dbReference>